<protein>
    <recommendedName>
        <fullName evidence="1">DUF4180 domain-containing protein</fullName>
    </recommendedName>
</protein>
<dbReference type="RefSeq" id="WP_184074874.1">
    <property type="nucleotide sequence ID" value="NZ_JACHDS010000001.1"/>
</dbReference>
<gene>
    <name evidence="2" type="ORF">HNR23_001699</name>
</gene>
<evidence type="ECO:0000259" key="1">
    <source>
        <dbReference type="Pfam" id="PF13788"/>
    </source>
</evidence>
<dbReference type="Proteomes" id="UP000546642">
    <property type="component" value="Unassembled WGS sequence"/>
</dbReference>
<dbReference type="InterPro" id="IPR025438">
    <property type="entry name" value="DUF4180"/>
</dbReference>
<accession>A0A7W9YGC1</accession>
<organism evidence="2 3">
    <name type="scientific">Nocardiopsis mwathae</name>
    <dbReference type="NCBI Taxonomy" id="1472723"/>
    <lineage>
        <taxon>Bacteria</taxon>
        <taxon>Bacillati</taxon>
        <taxon>Actinomycetota</taxon>
        <taxon>Actinomycetes</taxon>
        <taxon>Streptosporangiales</taxon>
        <taxon>Nocardiopsidaceae</taxon>
        <taxon>Nocardiopsis</taxon>
    </lineage>
</organism>
<evidence type="ECO:0000313" key="2">
    <source>
        <dbReference type="EMBL" id="MBB6171639.1"/>
    </source>
</evidence>
<feature type="domain" description="DUF4180" evidence="1">
    <location>
        <begin position="13"/>
        <end position="120"/>
    </location>
</feature>
<name>A0A7W9YGC1_9ACTN</name>
<reference evidence="2 3" key="1">
    <citation type="submission" date="2020-08" db="EMBL/GenBank/DDBJ databases">
        <title>Sequencing the genomes of 1000 actinobacteria strains.</title>
        <authorList>
            <person name="Klenk H.-P."/>
        </authorList>
    </citation>
    <scope>NUCLEOTIDE SEQUENCE [LARGE SCALE GENOMIC DNA]</scope>
    <source>
        <strain evidence="2 3">DSM 46659</strain>
    </source>
</reference>
<dbReference type="EMBL" id="JACHDS010000001">
    <property type="protein sequence ID" value="MBB6171639.1"/>
    <property type="molecule type" value="Genomic_DNA"/>
</dbReference>
<sequence>MTSTLPTGPHDAPVVLYTPDGRELSSADAALDLIGEAWACRAEVLVVPVEQVADAFFVLKSGLAGEIVQKFVNYGLRLVILGDVSPHVADSPALRDFVREANRGRQVWFVETQEELDERLHRGNPPNIRER</sequence>
<dbReference type="AlphaFoldDB" id="A0A7W9YGC1"/>
<keyword evidence="3" id="KW-1185">Reference proteome</keyword>
<proteinExistence type="predicted"/>
<comment type="caution">
    <text evidence="2">The sequence shown here is derived from an EMBL/GenBank/DDBJ whole genome shotgun (WGS) entry which is preliminary data.</text>
</comment>
<evidence type="ECO:0000313" key="3">
    <source>
        <dbReference type="Proteomes" id="UP000546642"/>
    </source>
</evidence>
<dbReference type="Pfam" id="PF13788">
    <property type="entry name" value="DUF4180"/>
    <property type="match status" value="1"/>
</dbReference>